<sequence>MGILDKSAAYWKARGNAVWGDAIRGFRGSMVAMGGFGLAAVTLELFDVIDDFFAAKTSEETYGIGIKGFSVLVMGLGAAAQLMAGISPAGVFTIIAMSPWFSVALLATGFIYLLATMALNYFKQDSVGWWLRKCCWSSTLDYRYAETTDGEHEEVRALMEIQLSPQVHVKSTVNYENRYLGKGDYYSVAVQNGAGVQVRLPNVLRGQTVHFNVISSKRPLGVLTVEKIDQPIYEAFLDRGQFRKVEQFGMLTNKPAGKASEDFTYPRMPPENEDVIWETWVPLDKDATYLELQLWYPANLLNPGGDDRSYLFQMELGIRGNTAIDGLAAVELEVKASSRIGALTLEVAEGTPV</sequence>
<keyword evidence="1" id="KW-1133">Transmembrane helix</keyword>
<organism evidence="2 3">
    <name type="scientific">Pseudomonas syringae pv. primulae</name>
    <dbReference type="NCBI Taxonomy" id="251707"/>
    <lineage>
        <taxon>Bacteria</taxon>
        <taxon>Pseudomonadati</taxon>
        <taxon>Pseudomonadota</taxon>
        <taxon>Gammaproteobacteria</taxon>
        <taxon>Pseudomonadales</taxon>
        <taxon>Pseudomonadaceae</taxon>
        <taxon>Pseudomonas</taxon>
    </lineage>
</organism>
<evidence type="ECO:0000313" key="3">
    <source>
        <dbReference type="Proteomes" id="UP000281350"/>
    </source>
</evidence>
<accession>A0A3M3YA42</accession>
<reference evidence="2 3" key="1">
    <citation type="submission" date="2018-08" db="EMBL/GenBank/DDBJ databases">
        <title>Recombination of ecologically and evolutionarily significant loci maintains genetic cohesion in the Pseudomonas syringae species complex.</title>
        <authorList>
            <person name="Dillon M."/>
            <person name="Thakur S."/>
            <person name="Almeida R.N.D."/>
            <person name="Weir B.S."/>
            <person name="Guttman D.S."/>
        </authorList>
    </citation>
    <scope>NUCLEOTIDE SEQUENCE [LARGE SCALE GENOMIC DNA]</scope>
    <source>
        <strain evidence="2 3">ICMP 2732</strain>
    </source>
</reference>
<evidence type="ECO:0000256" key="1">
    <source>
        <dbReference type="SAM" id="Phobius"/>
    </source>
</evidence>
<dbReference type="AlphaFoldDB" id="A0A3M3YA42"/>
<feature type="transmembrane region" description="Helical" evidence="1">
    <location>
        <begin position="101"/>
        <end position="122"/>
    </location>
</feature>
<feature type="transmembrane region" description="Helical" evidence="1">
    <location>
        <begin position="69"/>
        <end position="95"/>
    </location>
</feature>
<evidence type="ECO:0000313" key="2">
    <source>
        <dbReference type="EMBL" id="RMO79089.1"/>
    </source>
</evidence>
<proteinExistence type="predicted"/>
<gene>
    <name evidence="2" type="ORF">ALQ36_01038</name>
</gene>
<keyword evidence="1" id="KW-0812">Transmembrane</keyword>
<protein>
    <submittedName>
        <fullName evidence="2">Putative Membrane protein</fullName>
    </submittedName>
</protein>
<comment type="caution">
    <text evidence="2">The sequence shown here is derived from an EMBL/GenBank/DDBJ whole genome shotgun (WGS) entry which is preliminary data.</text>
</comment>
<dbReference type="EMBL" id="RBPY01000072">
    <property type="protein sequence ID" value="RMO79089.1"/>
    <property type="molecule type" value="Genomic_DNA"/>
</dbReference>
<keyword evidence="1" id="KW-0472">Membrane</keyword>
<name>A0A3M3YA42_9PSED</name>
<dbReference type="Proteomes" id="UP000281350">
    <property type="component" value="Unassembled WGS sequence"/>
</dbReference>